<feature type="chain" id="PRO_5037615870" evidence="1">
    <location>
        <begin position="32"/>
        <end position="144"/>
    </location>
</feature>
<name>A0A963YWN7_9PROT</name>
<proteinExistence type="predicted"/>
<keyword evidence="1" id="KW-0732">Signal</keyword>
<feature type="signal peptide" evidence="1">
    <location>
        <begin position="1"/>
        <end position="31"/>
    </location>
</feature>
<reference evidence="2" key="2">
    <citation type="submission" date="2021-01" db="EMBL/GenBank/DDBJ databases">
        <authorList>
            <person name="Mieszkin S."/>
            <person name="Pouder E."/>
            <person name="Alain K."/>
        </authorList>
    </citation>
    <scope>NUCLEOTIDE SEQUENCE</scope>
    <source>
        <strain evidence="2">HW T2.11</strain>
    </source>
</reference>
<gene>
    <name evidence="2" type="ORF">ASILVAE211_23975</name>
</gene>
<evidence type="ECO:0000256" key="1">
    <source>
        <dbReference type="SAM" id="SignalP"/>
    </source>
</evidence>
<accession>A0A963YWN7</accession>
<comment type="caution">
    <text evidence="2">The sequence shown here is derived from an EMBL/GenBank/DDBJ whole genome shotgun (WGS) entry which is preliminary data.</text>
</comment>
<reference evidence="2" key="1">
    <citation type="journal article" date="2021" name="Microorganisms">
        <title>Acidisoma silvae sp. nov. and Acidisomacellulosilytica sp. nov., Two Acidophilic Bacteria Isolated from Decaying Wood, Hydrolyzing Cellulose and Producing Poly-3-hydroxybutyrate.</title>
        <authorList>
            <person name="Mieszkin S."/>
            <person name="Pouder E."/>
            <person name="Uroz S."/>
            <person name="Simon-Colin C."/>
            <person name="Alain K."/>
        </authorList>
    </citation>
    <scope>NUCLEOTIDE SEQUENCE</scope>
    <source>
        <strain evidence="2">HW T2.11</strain>
    </source>
</reference>
<dbReference type="EMBL" id="JAESVB010000028">
    <property type="protein sequence ID" value="MCB8878260.1"/>
    <property type="molecule type" value="Genomic_DNA"/>
</dbReference>
<evidence type="ECO:0000313" key="3">
    <source>
        <dbReference type="Proteomes" id="UP000708298"/>
    </source>
</evidence>
<dbReference type="RefSeq" id="WP_227323908.1">
    <property type="nucleotide sequence ID" value="NZ_JAESVB010000028.1"/>
</dbReference>
<organism evidence="2 3">
    <name type="scientific">Acidisoma silvae</name>
    <dbReference type="NCBI Taxonomy" id="2802396"/>
    <lineage>
        <taxon>Bacteria</taxon>
        <taxon>Pseudomonadati</taxon>
        <taxon>Pseudomonadota</taxon>
        <taxon>Alphaproteobacteria</taxon>
        <taxon>Acetobacterales</taxon>
        <taxon>Acidocellaceae</taxon>
        <taxon>Acidisoma</taxon>
    </lineage>
</organism>
<evidence type="ECO:0000313" key="2">
    <source>
        <dbReference type="EMBL" id="MCB8878260.1"/>
    </source>
</evidence>
<dbReference type="AlphaFoldDB" id="A0A963YWN7"/>
<protein>
    <submittedName>
        <fullName evidence="2">Uncharacterized protein</fullName>
    </submittedName>
</protein>
<keyword evidence="3" id="KW-1185">Reference proteome</keyword>
<sequence>MARNSISRRSAAASGMAMLVLAAAAAGQAKAEELDGELLSLKSEFDASEEELGKLFAEDEVLPNQDPRIQDIRDREAVLVDRRREIREEMADLAARTPEGLCAKAAVIFSDFRGRADHRYFGSYSPEGAIVASLARDILGRAGA</sequence>
<dbReference type="Proteomes" id="UP000708298">
    <property type="component" value="Unassembled WGS sequence"/>
</dbReference>